<evidence type="ECO:0000256" key="5">
    <source>
        <dbReference type="SAM" id="Coils"/>
    </source>
</evidence>
<dbReference type="GO" id="GO:0006508">
    <property type="term" value="P:proteolysis"/>
    <property type="evidence" value="ECO:0007669"/>
    <property type="project" value="UniProtKB-KW"/>
</dbReference>
<accession>A0A6J6H204</accession>
<dbReference type="InterPro" id="IPR000064">
    <property type="entry name" value="NLP_P60_dom"/>
</dbReference>
<keyword evidence="3" id="KW-0378">Hydrolase</keyword>
<keyword evidence="2" id="KW-0645">Protease</keyword>
<keyword evidence="5" id="KW-0175">Coiled coil</keyword>
<evidence type="ECO:0000256" key="1">
    <source>
        <dbReference type="ARBA" id="ARBA00007074"/>
    </source>
</evidence>
<dbReference type="EMBL" id="CAEZUS010000058">
    <property type="protein sequence ID" value="CAB4607732.1"/>
    <property type="molecule type" value="Genomic_DNA"/>
</dbReference>
<dbReference type="PROSITE" id="PS51935">
    <property type="entry name" value="NLPC_P60"/>
    <property type="match status" value="1"/>
</dbReference>
<dbReference type="InterPro" id="IPR038765">
    <property type="entry name" value="Papain-like_cys_pep_sf"/>
</dbReference>
<evidence type="ECO:0000256" key="3">
    <source>
        <dbReference type="ARBA" id="ARBA00022801"/>
    </source>
</evidence>
<dbReference type="PANTHER" id="PTHR47359">
    <property type="entry name" value="PEPTIDOGLYCAN DL-ENDOPEPTIDASE CWLO"/>
    <property type="match status" value="1"/>
</dbReference>
<evidence type="ECO:0000256" key="2">
    <source>
        <dbReference type="ARBA" id="ARBA00022670"/>
    </source>
</evidence>
<comment type="similarity">
    <text evidence="1">Belongs to the peptidase C40 family.</text>
</comment>
<keyword evidence="4" id="KW-0788">Thiol protease</keyword>
<organism evidence="7">
    <name type="scientific">freshwater metagenome</name>
    <dbReference type="NCBI Taxonomy" id="449393"/>
    <lineage>
        <taxon>unclassified sequences</taxon>
        <taxon>metagenomes</taxon>
        <taxon>ecological metagenomes</taxon>
    </lineage>
</organism>
<protein>
    <submittedName>
        <fullName evidence="7">Unannotated protein</fullName>
    </submittedName>
</protein>
<gene>
    <name evidence="7" type="ORF">UFOPK1852_00502</name>
</gene>
<feature type="coiled-coil region" evidence="5">
    <location>
        <begin position="33"/>
        <end position="74"/>
    </location>
</feature>
<dbReference type="Gene3D" id="3.90.1720.10">
    <property type="entry name" value="endopeptidase domain like (from Nostoc punctiforme)"/>
    <property type="match status" value="1"/>
</dbReference>
<evidence type="ECO:0000256" key="4">
    <source>
        <dbReference type="ARBA" id="ARBA00022807"/>
    </source>
</evidence>
<dbReference type="SUPFAM" id="SSF54001">
    <property type="entry name" value="Cysteine proteinases"/>
    <property type="match status" value="1"/>
</dbReference>
<dbReference type="PANTHER" id="PTHR47359:SF3">
    <property type="entry name" value="NLP_P60 DOMAIN-CONTAINING PROTEIN-RELATED"/>
    <property type="match status" value="1"/>
</dbReference>
<feature type="domain" description="NlpC/P60" evidence="6">
    <location>
        <begin position="221"/>
        <end position="340"/>
    </location>
</feature>
<dbReference type="Pfam" id="PF00877">
    <property type="entry name" value="NLPC_P60"/>
    <property type="match status" value="1"/>
</dbReference>
<evidence type="ECO:0000259" key="6">
    <source>
        <dbReference type="PROSITE" id="PS51935"/>
    </source>
</evidence>
<proteinExistence type="inferred from homology"/>
<evidence type="ECO:0000313" key="7">
    <source>
        <dbReference type="EMBL" id="CAB4607732.1"/>
    </source>
</evidence>
<dbReference type="AlphaFoldDB" id="A0A6J6H204"/>
<dbReference type="InterPro" id="IPR051794">
    <property type="entry name" value="PG_Endopeptidase_C40"/>
</dbReference>
<name>A0A6J6H204_9ZZZZ</name>
<reference evidence="7" key="1">
    <citation type="submission" date="2020-05" db="EMBL/GenBank/DDBJ databases">
        <authorList>
            <person name="Chiriac C."/>
            <person name="Salcher M."/>
            <person name="Ghai R."/>
            <person name="Kavagutti S V."/>
        </authorList>
    </citation>
    <scope>NUCLEOTIDE SEQUENCE</scope>
</reference>
<sequence length="340" mass="35469">MSGQGFRRALAVGLSAIISSGVIAPVAHAAPTLSQIQAQVRQLEEDATAAAEGAQAAKVQLATLNKTLNGIKQEAAAQGATVDALKKSLGTIAIEQYKAGGLSQGLELLFSANPELYLSSAGALESITRAKSSQLRKYEAAEQRLKATTLTVNDKLALVKAAQKKFARKSALAKSKLAAAEKILAKLKKADRARLAALKAAEEDADQAASKAYASSAGKISGRAGIAIKYALKQIGDRYVFGSAGLVTWDCSGLTMRAYQAAGVSLPHSSAAQSRYGRSVSYRSAKPGDLLFYGRPISHVAIYLGGGKMVHAPRSGSRVKVVSNAATALGSKRLVAVRRF</sequence>
<dbReference type="GO" id="GO:0008234">
    <property type="term" value="F:cysteine-type peptidase activity"/>
    <property type="evidence" value="ECO:0007669"/>
    <property type="project" value="UniProtKB-KW"/>
</dbReference>